<dbReference type="AlphaFoldDB" id="A0A059C810"/>
<protein>
    <submittedName>
        <fullName evidence="2">Uncharacterized protein</fullName>
    </submittedName>
</protein>
<feature type="compositionally biased region" description="Acidic residues" evidence="1">
    <location>
        <begin position="22"/>
        <end position="32"/>
    </location>
</feature>
<dbReference type="Gramene" id="KCW74603">
    <property type="protein sequence ID" value="KCW74603"/>
    <property type="gene ID" value="EUGRSUZ_E03324"/>
</dbReference>
<feature type="compositionally biased region" description="Basic residues" evidence="1">
    <location>
        <begin position="59"/>
        <end position="68"/>
    </location>
</feature>
<sequence length="68" mass="7985">MESPKFGEDKRSLKDQNKKVEDFEEQEEDEDKSGEARRARLPEFEKGKRSFGKMEVKQVRRGGSRVSH</sequence>
<proteinExistence type="predicted"/>
<feature type="compositionally biased region" description="Basic and acidic residues" evidence="1">
    <location>
        <begin position="33"/>
        <end position="58"/>
    </location>
</feature>
<evidence type="ECO:0000313" key="2">
    <source>
        <dbReference type="EMBL" id="KCW74603.1"/>
    </source>
</evidence>
<name>A0A059C810_EUCGR</name>
<reference evidence="2" key="1">
    <citation type="submission" date="2013-07" db="EMBL/GenBank/DDBJ databases">
        <title>The genome of Eucalyptus grandis.</title>
        <authorList>
            <person name="Schmutz J."/>
            <person name="Hayes R."/>
            <person name="Myburg A."/>
            <person name="Tuskan G."/>
            <person name="Grattapaglia D."/>
            <person name="Rokhsar D.S."/>
        </authorList>
    </citation>
    <scope>NUCLEOTIDE SEQUENCE</scope>
    <source>
        <tissue evidence="2">Leaf extractions</tissue>
    </source>
</reference>
<feature type="region of interest" description="Disordered" evidence="1">
    <location>
        <begin position="1"/>
        <end position="68"/>
    </location>
</feature>
<evidence type="ECO:0000256" key="1">
    <source>
        <dbReference type="SAM" id="MobiDB-lite"/>
    </source>
</evidence>
<dbReference type="InParanoid" id="A0A059C810"/>
<accession>A0A059C810</accession>
<gene>
    <name evidence="2" type="ORF">EUGRSUZ_E03324</name>
</gene>
<dbReference type="EMBL" id="KK198757">
    <property type="protein sequence ID" value="KCW74603.1"/>
    <property type="molecule type" value="Genomic_DNA"/>
</dbReference>
<feature type="compositionally biased region" description="Basic and acidic residues" evidence="1">
    <location>
        <begin position="1"/>
        <end position="21"/>
    </location>
</feature>
<organism evidence="2">
    <name type="scientific">Eucalyptus grandis</name>
    <name type="common">Flooded gum</name>
    <dbReference type="NCBI Taxonomy" id="71139"/>
    <lineage>
        <taxon>Eukaryota</taxon>
        <taxon>Viridiplantae</taxon>
        <taxon>Streptophyta</taxon>
        <taxon>Embryophyta</taxon>
        <taxon>Tracheophyta</taxon>
        <taxon>Spermatophyta</taxon>
        <taxon>Magnoliopsida</taxon>
        <taxon>eudicotyledons</taxon>
        <taxon>Gunneridae</taxon>
        <taxon>Pentapetalae</taxon>
        <taxon>rosids</taxon>
        <taxon>malvids</taxon>
        <taxon>Myrtales</taxon>
        <taxon>Myrtaceae</taxon>
        <taxon>Myrtoideae</taxon>
        <taxon>Eucalypteae</taxon>
        <taxon>Eucalyptus</taxon>
    </lineage>
</organism>